<protein>
    <recommendedName>
        <fullName evidence="3">4-alpha-glucanotransferase</fullName>
        <ecNumber evidence="3">2.4.1.25</ecNumber>
    </recommendedName>
    <alternativeName>
        <fullName evidence="7">Amylomaltase</fullName>
    </alternativeName>
    <alternativeName>
        <fullName evidence="8">Disproportionating enzyme</fullName>
    </alternativeName>
</protein>
<dbReference type="GO" id="GO:0005975">
    <property type="term" value="P:carbohydrate metabolic process"/>
    <property type="evidence" value="ECO:0007669"/>
    <property type="project" value="InterPro"/>
</dbReference>
<dbReference type="InterPro" id="IPR003385">
    <property type="entry name" value="Glyco_hydro_77"/>
</dbReference>
<keyword evidence="4" id="KW-0328">Glycosyltransferase</keyword>
<gene>
    <name evidence="9" type="ORF">HSB1_00460</name>
</gene>
<accession>J2ZJW0</accession>
<dbReference type="EC" id="2.4.1.25" evidence="3"/>
<organism evidence="9 10">
    <name type="scientific">Halogranum salarium B-1</name>
    <dbReference type="NCBI Taxonomy" id="1210908"/>
    <lineage>
        <taxon>Archaea</taxon>
        <taxon>Methanobacteriati</taxon>
        <taxon>Methanobacteriota</taxon>
        <taxon>Stenosarchaea group</taxon>
        <taxon>Halobacteria</taxon>
        <taxon>Halobacteriales</taxon>
        <taxon>Haloferacaceae</taxon>
    </lineage>
</organism>
<evidence type="ECO:0000256" key="3">
    <source>
        <dbReference type="ARBA" id="ARBA00012560"/>
    </source>
</evidence>
<evidence type="ECO:0000256" key="6">
    <source>
        <dbReference type="ARBA" id="ARBA00023277"/>
    </source>
</evidence>
<dbReference type="Gene3D" id="3.20.20.80">
    <property type="entry name" value="Glycosidases"/>
    <property type="match status" value="1"/>
</dbReference>
<dbReference type="PANTHER" id="PTHR32438:SF5">
    <property type="entry name" value="4-ALPHA-GLUCANOTRANSFERASE DPE1, CHLOROPLASTIC_AMYLOPLASTIC"/>
    <property type="match status" value="1"/>
</dbReference>
<proteinExistence type="inferred from homology"/>
<dbReference type="Proteomes" id="UP000007813">
    <property type="component" value="Unassembled WGS sequence"/>
</dbReference>
<comment type="caution">
    <text evidence="9">The sequence shown here is derived from an EMBL/GenBank/DDBJ whole genome shotgun (WGS) entry which is preliminary data.</text>
</comment>
<evidence type="ECO:0000256" key="8">
    <source>
        <dbReference type="ARBA" id="ARBA00031501"/>
    </source>
</evidence>
<name>J2ZJW0_9EURY</name>
<evidence type="ECO:0000256" key="1">
    <source>
        <dbReference type="ARBA" id="ARBA00000439"/>
    </source>
</evidence>
<comment type="similarity">
    <text evidence="2">Belongs to the disproportionating enzyme family.</text>
</comment>
<evidence type="ECO:0000256" key="4">
    <source>
        <dbReference type="ARBA" id="ARBA00022676"/>
    </source>
</evidence>
<dbReference type="SUPFAM" id="SSF51445">
    <property type="entry name" value="(Trans)glycosidases"/>
    <property type="match status" value="1"/>
</dbReference>
<keyword evidence="6" id="KW-0119">Carbohydrate metabolism</keyword>
<dbReference type="OrthoDB" id="104697at2157"/>
<evidence type="ECO:0000256" key="2">
    <source>
        <dbReference type="ARBA" id="ARBA00005684"/>
    </source>
</evidence>
<dbReference type="EMBL" id="ALJD01000002">
    <property type="protein sequence ID" value="EJN61005.1"/>
    <property type="molecule type" value="Genomic_DNA"/>
</dbReference>
<evidence type="ECO:0000313" key="10">
    <source>
        <dbReference type="Proteomes" id="UP000007813"/>
    </source>
</evidence>
<sequence>MRFDRQSGVFMHVTSLPGPHGIGDLGDGAYAFVDFLADADQSLWQVCPLGPTSAAMGNSPYQAYSAFAGNPLLVSLERLVDAGYLTDDDLEPVPEAFDPHETNYGAVDEYKKPLLRTAFERFEESASDEDREAFEAFCEREAEWLDGYALFMSLKEEFDGALWTQWPHDVKVRDESALDEYREKLADDIRYREFVQFVFDRQWHDVLDYAHEKGVKLVGDLPIYVALDSADVWAAPEAFDLNDEHEPASVAGVPPNANDDGQRWGNPLYDWETLQETGYEWWIARLDRLFEMVDVTRLDHFKGFDEYWAIPADADSPAAGEWRDAPGYDFFETVEAEFGDLPFIAEDLGFIDQQLIDFREEFDFPGMKVPHYANWCQGGDPNQPMHYPENAVAYSATHDTNTTVGYYHSLPDEQKDCLHYNLGVDGSDIHWSMIEAVWNSNAVIALAPMQDLLGLDSHARFNTPGTAEGNWDWRCTRDGFADDVSGHLSMLTDIHIR</sequence>
<dbReference type="InterPro" id="IPR017853">
    <property type="entry name" value="GH"/>
</dbReference>
<reference evidence="9 10" key="1">
    <citation type="journal article" date="2012" name="J. Bacteriol.">
        <title>Draft Genome Sequence of the Extremely Halophilic Archaeon Halogranum salarium B-1T.</title>
        <authorList>
            <person name="Kim K.K."/>
            <person name="Lee K.C."/>
            <person name="Lee J.S."/>
        </authorList>
    </citation>
    <scope>NUCLEOTIDE SEQUENCE [LARGE SCALE GENOMIC DNA]</scope>
    <source>
        <strain evidence="9 10">B-1</strain>
    </source>
</reference>
<evidence type="ECO:0000256" key="7">
    <source>
        <dbReference type="ARBA" id="ARBA00031423"/>
    </source>
</evidence>
<dbReference type="NCBIfam" id="NF011080">
    <property type="entry name" value="PRK14508.1-3"/>
    <property type="match status" value="1"/>
</dbReference>
<evidence type="ECO:0000256" key="5">
    <source>
        <dbReference type="ARBA" id="ARBA00022679"/>
    </source>
</evidence>
<dbReference type="RefSeq" id="WP_009365390.1">
    <property type="nucleotide sequence ID" value="NZ_ALJD01000002.1"/>
</dbReference>
<dbReference type="NCBIfam" id="TIGR00217">
    <property type="entry name" value="malQ"/>
    <property type="match status" value="1"/>
</dbReference>
<comment type="catalytic activity">
    <reaction evidence="1">
        <text>Transfers a segment of a (1-&gt;4)-alpha-D-glucan to a new position in an acceptor, which may be glucose or a (1-&gt;4)-alpha-D-glucan.</text>
        <dbReference type="EC" id="2.4.1.25"/>
    </reaction>
</comment>
<dbReference type="Pfam" id="PF02446">
    <property type="entry name" value="Glyco_hydro_77"/>
    <property type="match status" value="1"/>
</dbReference>
<evidence type="ECO:0000313" key="9">
    <source>
        <dbReference type="EMBL" id="EJN61005.1"/>
    </source>
</evidence>
<dbReference type="eggNOG" id="arCOG04681">
    <property type="taxonomic scope" value="Archaea"/>
</dbReference>
<dbReference type="PANTHER" id="PTHR32438">
    <property type="entry name" value="4-ALPHA-GLUCANOTRANSFERASE DPE1, CHLOROPLASTIC/AMYLOPLASTIC"/>
    <property type="match status" value="1"/>
</dbReference>
<dbReference type="GO" id="GO:0004134">
    <property type="term" value="F:4-alpha-glucanotransferase activity"/>
    <property type="evidence" value="ECO:0007669"/>
    <property type="project" value="UniProtKB-EC"/>
</dbReference>
<dbReference type="PATRIC" id="fig|1210908.3.peg.44"/>
<dbReference type="AlphaFoldDB" id="J2ZJW0"/>
<keyword evidence="5" id="KW-0808">Transferase</keyword>